<proteinExistence type="predicted"/>
<organism evidence="2 3">
    <name type="scientific">Actinoalloteichus hymeniacidonis</name>
    <dbReference type="NCBI Taxonomy" id="340345"/>
    <lineage>
        <taxon>Bacteria</taxon>
        <taxon>Bacillati</taxon>
        <taxon>Actinomycetota</taxon>
        <taxon>Actinomycetes</taxon>
        <taxon>Pseudonocardiales</taxon>
        <taxon>Pseudonocardiaceae</taxon>
        <taxon>Actinoalloteichus</taxon>
    </lineage>
</organism>
<keyword evidence="1" id="KW-1133">Transmembrane helix</keyword>
<evidence type="ECO:0000313" key="3">
    <source>
        <dbReference type="Proteomes" id="UP000095210"/>
    </source>
</evidence>
<dbReference type="Proteomes" id="UP000095210">
    <property type="component" value="Chromosome"/>
</dbReference>
<evidence type="ECO:0000313" key="2">
    <source>
        <dbReference type="EMBL" id="AOS62847.1"/>
    </source>
</evidence>
<accession>A0AAC9HNV8</accession>
<name>A0AAC9HNV8_9PSEU</name>
<evidence type="ECO:0000256" key="1">
    <source>
        <dbReference type="SAM" id="Phobius"/>
    </source>
</evidence>
<keyword evidence="3" id="KW-1185">Reference proteome</keyword>
<reference evidence="3" key="1">
    <citation type="submission" date="2016-03" db="EMBL/GenBank/DDBJ databases">
        <title>Complete genome sequence of the type strain Actinoalloteichus hymeniacidonis DSM 45092.</title>
        <authorList>
            <person name="Schaffert L."/>
            <person name="Albersmeier A."/>
            <person name="Winkler A."/>
            <person name="Kalinowski J."/>
            <person name="Zotchev S."/>
            <person name="Ruckert C."/>
        </authorList>
    </citation>
    <scope>NUCLEOTIDE SEQUENCE [LARGE SCALE GENOMIC DNA]</scope>
    <source>
        <strain evidence="3">HPA177(T) (DSM 45092(T))</strain>
    </source>
</reference>
<protein>
    <submittedName>
        <fullName evidence="2">Uncharacterized protein</fullName>
    </submittedName>
</protein>
<dbReference type="KEGG" id="ahm:TL08_10160"/>
<keyword evidence="1" id="KW-0472">Membrane</keyword>
<gene>
    <name evidence="2" type="ORF">TL08_10160</name>
</gene>
<dbReference type="EMBL" id="CP014859">
    <property type="protein sequence ID" value="AOS62847.1"/>
    <property type="molecule type" value="Genomic_DNA"/>
</dbReference>
<sequence length="73" mass="8632">MSGDLRRSLVSDAAMMTQSLDWHDIVWSLLLGAVIAELIIAVRLATASAWFWLVFAEWRWRQGCRIRRFLRRR</sequence>
<dbReference type="AlphaFoldDB" id="A0AAC9HNV8"/>
<keyword evidence="1" id="KW-0812">Transmembrane</keyword>
<feature type="transmembrane region" description="Helical" evidence="1">
    <location>
        <begin position="25"/>
        <end position="55"/>
    </location>
</feature>